<dbReference type="EMBL" id="AUPC02000082">
    <property type="protein sequence ID" value="POG73502.1"/>
    <property type="molecule type" value="Genomic_DNA"/>
</dbReference>
<organism evidence="1 2">
    <name type="scientific">Rhizophagus irregularis (strain DAOM 181602 / DAOM 197198 / MUCL 43194)</name>
    <name type="common">Arbuscular mycorrhizal fungus</name>
    <name type="synonym">Glomus intraradices</name>
    <dbReference type="NCBI Taxonomy" id="747089"/>
    <lineage>
        <taxon>Eukaryota</taxon>
        <taxon>Fungi</taxon>
        <taxon>Fungi incertae sedis</taxon>
        <taxon>Mucoromycota</taxon>
        <taxon>Glomeromycotina</taxon>
        <taxon>Glomeromycetes</taxon>
        <taxon>Glomerales</taxon>
        <taxon>Glomeraceae</taxon>
        <taxon>Rhizophagus</taxon>
    </lineage>
</organism>
<dbReference type="Proteomes" id="UP000018888">
    <property type="component" value="Unassembled WGS sequence"/>
</dbReference>
<proteinExistence type="predicted"/>
<protein>
    <submittedName>
        <fullName evidence="1">Uncharacterized protein</fullName>
    </submittedName>
</protein>
<comment type="caution">
    <text evidence="1">The sequence shown here is derived from an EMBL/GenBank/DDBJ whole genome shotgun (WGS) entry which is preliminary data.</text>
</comment>
<keyword evidence="2" id="KW-1185">Reference proteome</keyword>
<reference evidence="1 2" key="1">
    <citation type="journal article" date="2013" name="Proc. Natl. Acad. Sci. U.S.A.">
        <title>Genome of an arbuscular mycorrhizal fungus provides insight into the oldest plant symbiosis.</title>
        <authorList>
            <person name="Tisserant E."/>
            <person name="Malbreil M."/>
            <person name="Kuo A."/>
            <person name="Kohler A."/>
            <person name="Symeonidi A."/>
            <person name="Balestrini R."/>
            <person name="Charron P."/>
            <person name="Duensing N."/>
            <person name="Frei Dit Frey N."/>
            <person name="Gianinazzi-Pearson V."/>
            <person name="Gilbert L.B."/>
            <person name="Handa Y."/>
            <person name="Herr J.R."/>
            <person name="Hijri M."/>
            <person name="Koul R."/>
            <person name="Kawaguchi M."/>
            <person name="Krajinski F."/>
            <person name="Lammers P.J."/>
            <person name="Masclaux F.G."/>
            <person name="Murat C."/>
            <person name="Morin E."/>
            <person name="Ndikumana S."/>
            <person name="Pagni M."/>
            <person name="Petitpierre D."/>
            <person name="Requena N."/>
            <person name="Rosikiewicz P."/>
            <person name="Riley R."/>
            <person name="Saito K."/>
            <person name="San Clemente H."/>
            <person name="Shapiro H."/>
            <person name="van Tuinen D."/>
            <person name="Becard G."/>
            <person name="Bonfante P."/>
            <person name="Paszkowski U."/>
            <person name="Shachar-Hill Y.Y."/>
            <person name="Tuskan G.A."/>
            <person name="Young P.W."/>
            <person name="Sanders I.R."/>
            <person name="Henrissat B."/>
            <person name="Rensing S.A."/>
            <person name="Grigoriev I.V."/>
            <person name="Corradi N."/>
            <person name="Roux C."/>
            <person name="Martin F."/>
        </authorList>
    </citation>
    <scope>NUCLEOTIDE SEQUENCE [LARGE SCALE GENOMIC DNA]</scope>
    <source>
        <strain evidence="1 2">DAOM 197198</strain>
    </source>
</reference>
<evidence type="ECO:0000313" key="2">
    <source>
        <dbReference type="Proteomes" id="UP000018888"/>
    </source>
</evidence>
<evidence type="ECO:0000313" key="1">
    <source>
        <dbReference type="EMBL" id="POG73502.1"/>
    </source>
</evidence>
<sequence>MSNFQIENHRMGGLTILQSAIIDKLFAKNIYNEENVSNIDMITVQQFCTIECKRSIFMTIKQQFSDNVAGRKVENYESSLQAVFRDIFLFNNPAFNCDVYLTKVSDYQELQRTEPEKQGAWTITSFEQFQFMAKYNELTPILVNYYDTILNQLIKEEPAYLNQTL</sequence>
<gene>
    <name evidence="1" type="ORF">GLOIN_2v1772369</name>
</gene>
<accession>A0A2P4Q7B3</accession>
<dbReference type="AlphaFoldDB" id="A0A2P4Q7B3"/>
<name>A0A2P4Q7B3_RHIID</name>
<reference evidence="1 2" key="2">
    <citation type="journal article" date="2018" name="New Phytol.">
        <title>High intraspecific genome diversity in the model arbuscular mycorrhizal symbiont Rhizophagus irregularis.</title>
        <authorList>
            <person name="Chen E.C.H."/>
            <person name="Morin E."/>
            <person name="Beaudet D."/>
            <person name="Noel J."/>
            <person name="Yildirir G."/>
            <person name="Ndikumana S."/>
            <person name="Charron P."/>
            <person name="St-Onge C."/>
            <person name="Giorgi J."/>
            <person name="Kruger M."/>
            <person name="Marton T."/>
            <person name="Ropars J."/>
            <person name="Grigoriev I.V."/>
            <person name="Hainaut M."/>
            <person name="Henrissat B."/>
            <person name="Roux C."/>
            <person name="Martin F."/>
            <person name="Corradi N."/>
        </authorList>
    </citation>
    <scope>NUCLEOTIDE SEQUENCE [LARGE SCALE GENOMIC DNA]</scope>
    <source>
        <strain evidence="1 2">DAOM 197198</strain>
    </source>
</reference>